<dbReference type="InterPro" id="IPR039963">
    <property type="entry name" value="Unchar_22kDa"/>
</dbReference>
<sequence length="414" mass="46737">MPQSRSSQPGSSSPGPVMQDDDELIPQRPSKAPAASQWNAAQPDPDGDLSMTTADVSHETLDISVIPMEERREEDDERAVRRIDEAKLDPYRDIWCEQLVYGTGYIGARRKQQRRQQLTSPAGGGFLDSILQRAAQASGEQVPDRFLPRTAAPEGESSRQAVTPTRQDSSSPAKLARLQAMPCQRIRAQPVQWPVIVDPPPLAKSKPGIRDDSRRRLYGVPPGAEGVVSHGQSPSPSPGPTPNSRTSTAWSKHTPLPPLSPSATSTSILSRKQQEDLIQRLYERGLDRRQRDDRRNEKEMKSALHPLRQKIVSSAEYEALLERLVELQLQQQRKVVLELTRKYTPPPVTKPLTREHQQEVITRLYEQGRYGAERRQEKLHRKYLAPDTTLKLPQDIIEASVERLYNHKYPTFDD</sequence>
<feature type="compositionally biased region" description="Basic and acidic residues" evidence="1">
    <location>
        <begin position="272"/>
        <end position="302"/>
    </location>
</feature>
<dbReference type="AlphaFoldDB" id="A0A7S1J6K3"/>
<feature type="region of interest" description="Disordered" evidence="1">
    <location>
        <begin position="114"/>
        <end position="302"/>
    </location>
</feature>
<protein>
    <submittedName>
        <fullName evidence="2">Uncharacterized protein</fullName>
    </submittedName>
</protein>
<reference evidence="2" key="1">
    <citation type="submission" date="2021-01" db="EMBL/GenBank/DDBJ databases">
        <authorList>
            <person name="Corre E."/>
            <person name="Pelletier E."/>
            <person name="Niang G."/>
            <person name="Scheremetjew M."/>
            <person name="Finn R."/>
            <person name="Kale V."/>
            <person name="Holt S."/>
            <person name="Cochrane G."/>
            <person name="Meng A."/>
            <person name="Brown T."/>
            <person name="Cohen L."/>
        </authorList>
    </citation>
    <scope>NUCLEOTIDE SEQUENCE</scope>
    <source>
        <strain evidence="2">NIES-381</strain>
    </source>
</reference>
<feature type="compositionally biased region" description="Low complexity" evidence="1">
    <location>
        <begin position="1"/>
        <end position="16"/>
    </location>
</feature>
<feature type="compositionally biased region" description="Polar residues" evidence="1">
    <location>
        <begin position="158"/>
        <end position="172"/>
    </location>
</feature>
<proteinExistence type="predicted"/>
<feature type="region of interest" description="Disordered" evidence="1">
    <location>
        <begin position="1"/>
        <end position="80"/>
    </location>
</feature>
<evidence type="ECO:0000313" key="2">
    <source>
        <dbReference type="EMBL" id="CAD9034005.1"/>
    </source>
</evidence>
<evidence type="ECO:0000256" key="1">
    <source>
        <dbReference type="SAM" id="MobiDB-lite"/>
    </source>
</evidence>
<feature type="compositionally biased region" description="Low complexity" evidence="1">
    <location>
        <begin position="261"/>
        <end position="270"/>
    </location>
</feature>
<gene>
    <name evidence="2" type="ORF">EGYM00392_LOCUS45154</name>
</gene>
<dbReference type="PANTHER" id="PTHR38828">
    <property type="match status" value="1"/>
</dbReference>
<name>A0A7S1J6K3_9EUGL</name>
<accession>A0A7S1J6K3</accession>
<dbReference type="PANTHER" id="PTHR38828:SF1">
    <property type="match status" value="1"/>
</dbReference>
<dbReference type="EMBL" id="HBGA01122499">
    <property type="protein sequence ID" value="CAD9034005.1"/>
    <property type="molecule type" value="Transcribed_RNA"/>
</dbReference>
<organism evidence="2">
    <name type="scientific">Eutreptiella gymnastica</name>
    <dbReference type="NCBI Taxonomy" id="73025"/>
    <lineage>
        <taxon>Eukaryota</taxon>
        <taxon>Discoba</taxon>
        <taxon>Euglenozoa</taxon>
        <taxon>Euglenida</taxon>
        <taxon>Spirocuta</taxon>
        <taxon>Euglenophyceae</taxon>
        <taxon>Eutreptiales</taxon>
        <taxon>Eutreptiaceae</taxon>
        <taxon>Eutreptiella</taxon>
    </lineage>
</organism>